<dbReference type="PANTHER" id="PTHR33067">
    <property type="entry name" value="RNA-DIRECTED DNA POLYMERASE-RELATED"/>
    <property type="match status" value="1"/>
</dbReference>
<organism evidence="1 2">
    <name type="scientific">Mucuna pruriens</name>
    <name type="common">Velvet bean</name>
    <name type="synonym">Dolichos pruriens</name>
    <dbReference type="NCBI Taxonomy" id="157652"/>
    <lineage>
        <taxon>Eukaryota</taxon>
        <taxon>Viridiplantae</taxon>
        <taxon>Streptophyta</taxon>
        <taxon>Embryophyta</taxon>
        <taxon>Tracheophyta</taxon>
        <taxon>Spermatophyta</taxon>
        <taxon>Magnoliopsida</taxon>
        <taxon>eudicotyledons</taxon>
        <taxon>Gunneridae</taxon>
        <taxon>Pentapetalae</taxon>
        <taxon>rosids</taxon>
        <taxon>fabids</taxon>
        <taxon>Fabales</taxon>
        <taxon>Fabaceae</taxon>
        <taxon>Papilionoideae</taxon>
        <taxon>50 kb inversion clade</taxon>
        <taxon>NPAAA clade</taxon>
        <taxon>indigoferoid/millettioid clade</taxon>
        <taxon>Phaseoleae</taxon>
        <taxon>Mucuna</taxon>
    </lineage>
</organism>
<evidence type="ECO:0008006" key="3">
    <source>
        <dbReference type="Google" id="ProtNLM"/>
    </source>
</evidence>
<evidence type="ECO:0000313" key="2">
    <source>
        <dbReference type="Proteomes" id="UP000257109"/>
    </source>
</evidence>
<reference evidence="1" key="1">
    <citation type="submission" date="2018-05" db="EMBL/GenBank/DDBJ databases">
        <title>Draft genome of Mucuna pruriens seed.</title>
        <authorList>
            <person name="Nnadi N.E."/>
            <person name="Vos R."/>
            <person name="Hasami M.H."/>
            <person name="Devisetty U.K."/>
            <person name="Aguiy J.C."/>
        </authorList>
    </citation>
    <scope>NUCLEOTIDE SEQUENCE [LARGE SCALE GENOMIC DNA]</scope>
    <source>
        <strain evidence="1">JCA_2017</strain>
    </source>
</reference>
<dbReference type="EMBL" id="QJKJ01009392">
    <property type="protein sequence ID" value="RDX76769.1"/>
    <property type="molecule type" value="Genomic_DNA"/>
</dbReference>
<comment type="caution">
    <text evidence="1">The sequence shown here is derived from an EMBL/GenBank/DDBJ whole genome shotgun (WGS) entry which is preliminary data.</text>
</comment>
<dbReference type="Proteomes" id="UP000257109">
    <property type="component" value="Unassembled WGS sequence"/>
</dbReference>
<feature type="non-terminal residue" evidence="1">
    <location>
        <position position="227"/>
    </location>
</feature>
<sequence>MPPQGNSPSPEDLMKQLAAIPAKYECHHPRPQNADRIVSQYCESFTVGRIQQSSLTNNSKFERERECSHAEKWKRTISTSIAVAEISRGRLRTRCQLTGVVARKNCPIVVSKSDRLGKETRIPKYAKFLKKLCVHKRKKMKGSVEVGDIVSALTKNEEKCRDPGIFSVPCTIGKCTFANAMLDLGASINVMPTSIYKALNFGDLEPIGVTIQLANRSVVQPLDIDNE</sequence>
<gene>
    <name evidence="1" type="ORF">CR513_43198</name>
</gene>
<keyword evidence="2" id="KW-1185">Reference proteome</keyword>
<name>A0A371FEN5_MUCPR</name>
<dbReference type="InterPro" id="IPR021109">
    <property type="entry name" value="Peptidase_aspartic_dom_sf"/>
</dbReference>
<dbReference type="PANTHER" id="PTHR33067:SF9">
    <property type="entry name" value="RNA-DIRECTED DNA POLYMERASE"/>
    <property type="match status" value="1"/>
</dbReference>
<proteinExistence type="predicted"/>
<dbReference type="Gene3D" id="2.40.70.10">
    <property type="entry name" value="Acid Proteases"/>
    <property type="match status" value="1"/>
</dbReference>
<dbReference type="OrthoDB" id="778454at2759"/>
<evidence type="ECO:0000313" key="1">
    <source>
        <dbReference type="EMBL" id="RDX76769.1"/>
    </source>
</evidence>
<protein>
    <recommendedName>
        <fullName evidence="3">Aspartic peptidase DDI1-type domain-containing protein</fullName>
    </recommendedName>
</protein>
<accession>A0A371FEN5</accession>
<feature type="non-terminal residue" evidence="1">
    <location>
        <position position="1"/>
    </location>
</feature>
<dbReference type="AlphaFoldDB" id="A0A371FEN5"/>